<dbReference type="VEuPathDB" id="TriTrypDB:Lsey_0041_0220"/>
<proteinExistence type="predicted"/>
<feature type="region of interest" description="Disordered" evidence="1">
    <location>
        <begin position="263"/>
        <end position="284"/>
    </location>
</feature>
<sequence>MLPQFQLPAPDGAGSLNSSANFTCLNPPRYYEDLLSLVEIDRTTVSEAQPTAARPPSPAPLIFVSVPLPMVAAEENTLRLTEVSSNAGLARSPASKHATRRSNHRTQSSNYTPSRGSARFMHPSSDSSSEEDDGGDASIQFECTTASCTDRNGARTSTAASLRAKWGVVWMHIFPQHIAGYLIVRDVLELSLVCRAAQEAVRQPWVWRSLAVCHYAVHPASLERVFCFAAQEWVKDEAASGKGGNESYRRTTRLFVCEQHVASASNGPHHPSLASPPPTPLLRANSGEDVQVLTNSTSTAPWLAQDSTEALASENAVGASEEDGEDSNEVDESLGGELTSIASPQATCEDGNGMVNAVEAAIGEEAAMMDIKPCTTAEDVITPASKAATRAALAPGSSYLWQTAAASMLSPSSPISSPLPEGHREEGNALGHSAVAAAINTLPASPQRVTNAGSIAGGEQALDGLACLCAPDAAAGVDAAACCAPPCASARPQAPVPLLSSAPVHVAAVASAERHACLPSDVHEATTTVEQKSGGAKLPGHCRTGVRERLPPPSPAQLDSSATNDMRPLHEGTRGGGEAAQAAPFSPTLRCHPSYMFVMTTDMSLTNVDGRAAVPSASAAADAAAACSSSRSPLSAPMYCYTLCRATAERTLLKNKPEFPWQLFTRYLYTNRVQASLLRWAELSKRAREELCRGAWDSAYGSLSHIIHALFQQGSCRGAEHLLLLAQTLVRRASLCRHRGHVHLLAAFTDLSTAALLCPDSVAPSDVMEMCARDELATLSPETWMQSYEDAAQIASPVALLGAVAQVPFLFPQHRTLCFCSALTAYMRAYRTLGQPLNYLLCRAAEWATPGTEEELLVRALRETTQARQCPSRSSSFYVSKACATVDYALSLMPLQVRCAVDSLTNAWVRDCFHSEDAVRSVVMKQWASTAPEATTFARTTALEVRWLAWLTCEVQTFVYKELTDTLPSRAALTSVVLSLTAHDRADGLVRIAAQYANYEIRPEALFPSLPPNAHRRRITQYVLHNALRLRPLHPTAALLLSRVYAVAEEEEGEVEGDASMASTILTDCIHRWAKRFSLLELNGPSARLRSTPAYTTTPYLHRRERSPEVCFIPSELLVGRNRCLHTVVDLAEATEQHQSLSYPYQMRAAVAMDRGYHLAAILEMGRIMKLSLDLNDVALRVRLLQDALELPSLRTPRGAGEAVAVTTPIQSSAVFSRTSSFEGALRMPDAGSPSASFASLPRSPSLDSSSQLRPMYRAWLARMRGLLTLLRPPEAFFREGDEDDGTGLAGPLGGGQPGGRLLFSRDLPSMTTREYGNGHVSRVASMAFIEAEGDAVWSTGGGAVDAAHVRAFVEDLVSCFGAAPAASRQKEF</sequence>
<feature type="region of interest" description="Disordered" evidence="1">
    <location>
        <begin position="311"/>
        <end position="332"/>
    </location>
</feature>
<keyword evidence="3" id="KW-1185">Reference proteome</keyword>
<accession>A0A0N1PED6</accession>
<evidence type="ECO:0000313" key="2">
    <source>
        <dbReference type="EMBL" id="KPI88762.1"/>
    </source>
</evidence>
<organism evidence="2 3">
    <name type="scientific">Leptomonas seymouri</name>
    <dbReference type="NCBI Taxonomy" id="5684"/>
    <lineage>
        <taxon>Eukaryota</taxon>
        <taxon>Discoba</taxon>
        <taxon>Euglenozoa</taxon>
        <taxon>Kinetoplastea</taxon>
        <taxon>Metakinetoplastina</taxon>
        <taxon>Trypanosomatida</taxon>
        <taxon>Trypanosomatidae</taxon>
        <taxon>Leishmaniinae</taxon>
        <taxon>Leptomonas</taxon>
    </lineage>
</organism>
<protein>
    <recommendedName>
        <fullName evidence="4">F-box domain-containing protein</fullName>
    </recommendedName>
</protein>
<reference evidence="2 3" key="1">
    <citation type="journal article" date="2015" name="PLoS Pathog.">
        <title>Leptomonas seymouri: Adaptations to the Dixenous Life Cycle Analyzed by Genome Sequencing, Transcriptome Profiling and Co-infection with Leishmania donovani.</title>
        <authorList>
            <person name="Kraeva N."/>
            <person name="Butenko A."/>
            <person name="Hlavacova J."/>
            <person name="Kostygov A."/>
            <person name="Myskova J."/>
            <person name="Grybchuk D."/>
            <person name="Lestinova T."/>
            <person name="Votypka J."/>
            <person name="Volf P."/>
            <person name="Opperdoes F."/>
            <person name="Flegontov P."/>
            <person name="Lukes J."/>
            <person name="Yurchenko V."/>
        </authorList>
    </citation>
    <scope>NUCLEOTIDE SEQUENCE [LARGE SCALE GENOMIC DNA]</scope>
    <source>
        <strain evidence="2 3">ATCC 30220</strain>
    </source>
</reference>
<dbReference type="OrthoDB" id="9997739at2759"/>
<gene>
    <name evidence="2" type="ORF">ABL78_2141</name>
</gene>
<evidence type="ECO:0008006" key="4">
    <source>
        <dbReference type="Google" id="ProtNLM"/>
    </source>
</evidence>
<feature type="compositionally biased region" description="Polar residues" evidence="1">
    <location>
        <begin position="105"/>
        <end position="115"/>
    </location>
</feature>
<evidence type="ECO:0000313" key="3">
    <source>
        <dbReference type="Proteomes" id="UP000038009"/>
    </source>
</evidence>
<comment type="caution">
    <text evidence="2">The sequence shown here is derived from an EMBL/GenBank/DDBJ whole genome shotgun (WGS) entry which is preliminary data.</text>
</comment>
<feature type="region of interest" description="Disordered" evidence="1">
    <location>
        <begin position="83"/>
        <end position="136"/>
    </location>
</feature>
<dbReference type="Proteomes" id="UP000038009">
    <property type="component" value="Unassembled WGS sequence"/>
</dbReference>
<feature type="compositionally biased region" description="Acidic residues" evidence="1">
    <location>
        <begin position="320"/>
        <end position="332"/>
    </location>
</feature>
<dbReference type="EMBL" id="LJSK01000041">
    <property type="protein sequence ID" value="KPI88762.1"/>
    <property type="molecule type" value="Genomic_DNA"/>
</dbReference>
<feature type="region of interest" description="Disordered" evidence="1">
    <location>
        <begin position="527"/>
        <end position="584"/>
    </location>
</feature>
<evidence type="ECO:0000256" key="1">
    <source>
        <dbReference type="SAM" id="MobiDB-lite"/>
    </source>
</evidence>
<name>A0A0N1PED6_LEPSE</name>